<dbReference type="Proteomes" id="UP000245754">
    <property type="component" value="Unassembled WGS sequence"/>
</dbReference>
<evidence type="ECO:0000256" key="5">
    <source>
        <dbReference type="ARBA" id="ARBA00011901"/>
    </source>
</evidence>
<evidence type="ECO:0000256" key="2">
    <source>
        <dbReference type="ARBA" id="ARBA00001947"/>
    </source>
</evidence>
<comment type="cofactor">
    <cofactor evidence="2">
        <name>Zn(2+)</name>
        <dbReference type="ChEBI" id="CHEBI:29105"/>
    </cofactor>
</comment>
<sequence length="216" mass="23422">MADRAAKTSDAADAADASHAAHAASDADFVPNADGWVPAARHVPSPNYDARPADLPTDLVVIHNISLPPGQFGTGDIEAFFQNRLDISRDPFYEQIRDVRVSAHFLIARDGALMQFVACTQRAWHAGQSEFLGRPRCNDFSIGIEIEGTDDVPFTAAQYRTAAALVRALRLAYPIDAVAGHSDIAPGRKTDPGPHFDWDRLAKLAQLPPALLPYRA</sequence>
<dbReference type="Gene3D" id="3.40.80.10">
    <property type="entry name" value="Peptidoglycan recognition protein-like"/>
    <property type="match status" value="1"/>
</dbReference>
<comment type="subcellular location">
    <subcellularLocation>
        <location evidence="3">Cytoplasm</location>
    </subcellularLocation>
</comment>
<evidence type="ECO:0000256" key="11">
    <source>
        <dbReference type="ARBA" id="ARBA00039257"/>
    </source>
</evidence>
<evidence type="ECO:0000256" key="8">
    <source>
        <dbReference type="ARBA" id="ARBA00022801"/>
    </source>
</evidence>
<dbReference type="AlphaFoldDB" id="A0A316EVE7"/>
<evidence type="ECO:0000256" key="9">
    <source>
        <dbReference type="ARBA" id="ARBA00022833"/>
    </source>
</evidence>
<evidence type="ECO:0000313" key="14">
    <source>
        <dbReference type="EMBL" id="PWK36216.1"/>
    </source>
</evidence>
<evidence type="ECO:0000313" key="15">
    <source>
        <dbReference type="Proteomes" id="UP000245754"/>
    </source>
</evidence>
<dbReference type="NCBIfam" id="NF008758">
    <property type="entry name" value="PRK11789.1"/>
    <property type="match status" value="1"/>
</dbReference>
<dbReference type="InterPro" id="IPR051206">
    <property type="entry name" value="NAMLAA_amidase_2"/>
</dbReference>
<dbReference type="GO" id="GO:0046872">
    <property type="term" value="F:metal ion binding"/>
    <property type="evidence" value="ECO:0007669"/>
    <property type="project" value="UniProtKB-KW"/>
</dbReference>
<dbReference type="EC" id="3.5.1.28" evidence="5"/>
<comment type="caution">
    <text evidence="14">The sequence shown here is derived from an EMBL/GenBank/DDBJ whole genome shotgun (WGS) entry which is preliminary data.</text>
</comment>
<proteinExistence type="inferred from homology"/>
<evidence type="ECO:0000256" key="12">
    <source>
        <dbReference type="ARBA" id="ARBA00042615"/>
    </source>
</evidence>
<accession>A0A316EVE7</accession>
<reference evidence="14 15" key="1">
    <citation type="submission" date="2018-05" db="EMBL/GenBank/DDBJ databases">
        <title>Genomic Encyclopedia of Type Strains, Phase IV (KMG-V): Genome sequencing to study the core and pangenomes of soil and plant-associated prokaryotes.</title>
        <authorList>
            <person name="Whitman W."/>
        </authorList>
    </citation>
    <scope>NUCLEOTIDE SEQUENCE [LARGE SCALE GENOMIC DNA]</scope>
    <source>
        <strain evidence="14 15">SLV-132</strain>
    </source>
</reference>
<keyword evidence="6" id="KW-0963">Cytoplasm</keyword>
<keyword evidence="15" id="KW-1185">Reference proteome</keyword>
<dbReference type="PANTHER" id="PTHR30417">
    <property type="entry name" value="N-ACETYLMURAMOYL-L-ALANINE AMIDASE AMID"/>
    <property type="match status" value="1"/>
</dbReference>
<dbReference type="InterPro" id="IPR002502">
    <property type="entry name" value="Amidase_domain"/>
</dbReference>
<dbReference type="GO" id="GO:0005737">
    <property type="term" value="C:cytoplasm"/>
    <property type="evidence" value="ECO:0007669"/>
    <property type="project" value="UniProtKB-SubCell"/>
</dbReference>
<dbReference type="EMBL" id="QGGT01000001">
    <property type="protein sequence ID" value="PWK36216.1"/>
    <property type="molecule type" value="Genomic_DNA"/>
</dbReference>
<comment type="similarity">
    <text evidence="4">Belongs to the N-acetylmuramoyl-L-alanine amidase 2 family.</text>
</comment>
<evidence type="ECO:0000256" key="7">
    <source>
        <dbReference type="ARBA" id="ARBA00022723"/>
    </source>
</evidence>
<keyword evidence="9" id="KW-0862">Zinc</keyword>
<dbReference type="SMART" id="SM00644">
    <property type="entry name" value="Ami_2"/>
    <property type="match status" value="1"/>
</dbReference>
<dbReference type="InterPro" id="IPR036505">
    <property type="entry name" value="Amidase/PGRP_sf"/>
</dbReference>
<evidence type="ECO:0000256" key="6">
    <source>
        <dbReference type="ARBA" id="ARBA00022490"/>
    </source>
</evidence>
<dbReference type="Pfam" id="PF01510">
    <property type="entry name" value="Amidase_2"/>
    <property type="match status" value="1"/>
</dbReference>
<dbReference type="GO" id="GO:0009254">
    <property type="term" value="P:peptidoglycan turnover"/>
    <property type="evidence" value="ECO:0007669"/>
    <property type="project" value="TreeGrafter"/>
</dbReference>
<keyword evidence="8" id="KW-0378">Hydrolase</keyword>
<dbReference type="GO" id="GO:0008745">
    <property type="term" value="F:N-acetylmuramoyl-L-alanine amidase activity"/>
    <property type="evidence" value="ECO:0007669"/>
    <property type="project" value="UniProtKB-EC"/>
</dbReference>
<feature type="domain" description="N-acetylmuramoyl-L-alanine amidase" evidence="13">
    <location>
        <begin position="45"/>
        <end position="193"/>
    </location>
</feature>
<evidence type="ECO:0000256" key="3">
    <source>
        <dbReference type="ARBA" id="ARBA00004496"/>
    </source>
</evidence>
<name>A0A316EVE7_9BURK</name>
<dbReference type="PANTHER" id="PTHR30417:SF4">
    <property type="entry name" value="1,6-ANHYDRO-N-ACETYLMURAMYL-L-ALANINE AMIDASE AMPD"/>
    <property type="match status" value="1"/>
</dbReference>
<protein>
    <recommendedName>
        <fullName evidence="11">1,6-anhydro-N-acetylmuramyl-L-alanine amidase AmpD</fullName>
        <ecNumber evidence="5">3.5.1.28</ecNumber>
    </recommendedName>
    <alternativeName>
        <fullName evidence="12">N-acetylmuramoyl-L-alanine amidase</fullName>
    </alternativeName>
</protein>
<evidence type="ECO:0000256" key="1">
    <source>
        <dbReference type="ARBA" id="ARBA00001561"/>
    </source>
</evidence>
<keyword evidence="7" id="KW-0479">Metal-binding</keyword>
<keyword evidence="10" id="KW-0961">Cell wall biogenesis/degradation</keyword>
<comment type="catalytic activity">
    <reaction evidence="1">
        <text>Hydrolyzes the link between N-acetylmuramoyl residues and L-amino acid residues in certain cell-wall glycopeptides.</text>
        <dbReference type="EC" id="3.5.1.28"/>
    </reaction>
</comment>
<dbReference type="SUPFAM" id="SSF55846">
    <property type="entry name" value="N-acetylmuramoyl-L-alanine amidase-like"/>
    <property type="match status" value="1"/>
</dbReference>
<dbReference type="GO" id="GO:0071555">
    <property type="term" value="P:cell wall organization"/>
    <property type="evidence" value="ECO:0007669"/>
    <property type="project" value="UniProtKB-KW"/>
</dbReference>
<gene>
    <name evidence="14" type="ORF">C7419_10170</name>
</gene>
<evidence type="ECO:0000256" key="10">
    <source>
        <dbReference type="ARBA" id="ARBA00023316"/>
    </source>
</evidence>
<evidence type="ECO:0000259" key="13">
    <source>
        <dbReference type="SMART" id="SM00644"/>
    </source>
</evidence>
<organism evidence="14 15">
    <name type="scientific">Cupriavidus plantarum</name>
    <dbReference type="NCBI Taxonomy" id="942865"/>
    <lineage>
        <taxon>Bacteria</taxon>
        <taxon>Pseudomonadati</taxon>
        <taxon>Pseudomonadota</taxon>
        <taxon>Betaproteobacteria</taxon>
        <taxon>Burkholderiales</taxon>
        <taxon>Burkholderiaceae</taxon>
        <taxon>Cupriavidus</taxon>
    </lineage>
</organism>
<evidence type="ECO:0000256" key="4">
    <source>
        <dbReference type="ARBA" id="ARBA00007553"/>
    </source>
</evidence>
<dbReference type="CDD" id="cd06583">
    <property type="entry name" value="PGRP"/>
    <property type="match status" value="1"/>
</dbReference>
<dbReference type="GO" id="GO:0009253">
    <property type="term" value="P:peptidoglycan catabolic process"/>
    <property type="evidence" value="ECO:0007669"/>
    <property type="project" value="InterPro"/>
</dbReference>